<dbReference type="Proteomes" id="UP000008370">
    <property type="component" value="Unassembled WGS sequence"/>
</dbReference>
<dbReference type="RefSeq" id="XP_007396027.1">
    <property type="nucleotide sequence ID" value="XM_007395965.1"/>
</dbReference>
<dbReference type="KEGG" id="pco:PHACADRAFT_256522"/>
<dbReference type="InParanoid" id="K5VVX6"/>
<organism evidence="2 3">
    <name type="scientific">Phanerochaete carnosa (strain HHB-10118-sp)</name>
    <name type="common">White-rot fungus</name>
    <name type="synonym">Peniophora carnosa</name>
    <dbReference type="NCBI Taxonomy" id="650164"/>
    <lineage>
        <taxon>Eukaryota</taxon>
        <taxon>Fungi</taxon>
        <taxon>Dikarya</taxon>
        <taxon>Basidiomycota</taxon>
        <taxon>Agaricomycotina</taxon>
        <taxon>Agaricomycetes</taxon>
        <taxon>Polyporales</taxon>
        <taxon>Phanerochaetaceae</taxon>
        <taxon>Phanerochaete</taxon>
    </lineage>
</organism>
<protein>
    <recommendedName>
        <fullName evidence="4">Heterokaryon incompatibility domain-containing protein</fullName>
    </recommendedName>
</protein>
<sequence length="818" mass="90970">MFDSVKWFTELIKRIRYGWDSSVEPRGTSLAEAHSPSPSSALEVEPTGATCDNTEQRAANPSMPADRAPMGGLPGTDAGDVPPSDMQKDIAVWKASKSSVASVDQTADVSQLRWVGTEFIYFLNIPHDYVLASTLPGPARAGLMPGTEATLTENINTLLETPVHSIVNSLLEEIMDMRIPKGILLSCDQRVVSADQLSRLIVPWARNLSQSDVHSEPLHSQRGQYCMRLLKSLTTAIDDAIYSRTGSLIDEGPESNVLCAIAIMITSLERCVQAIWRVEKSEIVDRTRMFGEVTQIIRHNLNRRWNIGAFLEAERLFSAGIQFAAYALECGPTASNTASVDPDNYTAKHVMSSCECDHIVPPFPAIRERLERNEIPVLSYDGNSLQVRSSHESPYISISHVWSDGLGSTSEKGLPTCQIERLTRLARGLGIVDGVFWQDGMCIPEERELRDRAIALMAKTYAEADKVLVLDEGLRSACHLSSPPEECLLRLSTSGWTQRIWTLQEGMLARELYFELSDGIIDCSHFDGPAFTIAQKLIPMFDHRRADVSVPSDSPPPMSYKRRVVNPPRCSVNDLIPLLRYRVTSKPRDEPVAIAGLLGLSAEKLIPHKSPEERLRALLIEVKTVPRQLAVMGWMEPRLSLPNFSWAPKSLSHVLWPGDSESERYQTICTADGLFGDYTIVRFSREIVAQEPIGVLVILEQPHGSNSAPKIFNLVFSPPFVRQVYYRQNGCFKVGGFVMKDERVPESMREEPVGAVFFPDDSPGLPHPDGQYPTTTVKFVAPASFRFGLPDTVETARTRPYWIIVHATVESMAKVRLT</sequence>
<proteinExistence type="predicted"/>
<feature type="region of interest" description="Disordered" evidence="1">
    <location>
        <begin position="26"/>
        <end position="79"/>
    </location>
</feature>
<evidence type="ECO:0000313" key="3">
    <source>
        <dbReference type="Proteomes" id="UP000008370"/>
    </source>
</evidence>
<gene>
    <name evidence="2" type="ORF">PHACADRAFT_256522</name>
</gene>
<evidence type="ECO:0008006" key="4">
    <source>
        <dbReference type="Google" id="ProtNLM"/>
    </source>
</evidence>
<reference evidence="2 3" key="1">
    <citation type="journal article" date="2012" name="BMC Genomics">
        <title>Comparative genomics of the white-rot fungi, Phanerochaete carnosa and P. chrysosporium, to elucidate the genetic basis of the distinct wood types they colonize.</title>
        <authorList>
            <person name="Suzuki H."/>
            <person name="MacDonald J."/>
            <person name="Syed K."/>
            <person name="Salamov A."/>
            <person name="Hori C."/>
            <person name="Aerts A."/>
            <person name="Henrissat B."/>
            <person name="Wiebenga A."/>
            <person name="vanKuyk P.A."/>
            <person name="Barry K."/>
            <person name="Lindquist E."/>
            <person name="LaButti K."/>
            <person name="Lapidus A."/>
            <person name="Lucas S."/>
            <person name="Coutinho P."/>
            <person name="Gong Y."/>
            <person name="Samejima M."/>
            <person name="Mahadevan R."/>
            <person name="Abou-Zaid M."/>
            <person name="de Vries R.P."/>
            <person name="Igarashi K."/>
            <person name="Yadav J.S."/>
            <person name="Grigoriev I.V."/>
            <person name="Master E.R."/>
        </authorList>
    </citation>
    <scope>NUCLEOTIDE SEQUENCE [LARGE SCALE GENOMIC DNA]</scope>
    <source>
        <strain evidence="2 3">HHB-10118-sp</strain>
    </source>
</reference>
<evidence type="ECO:0000313" key="2">
    <source>
        <dbReference type="EMBL" id="EKM55708.1"/>
    </source>
</evidence>
<dbReference type="HOGENOM" id="CLU_345488_0_0_1"/>
<name>K5VVX6_PHACS</name>
<dbReference type="EMBL" id="JH930472">
    <property type="protein sequence ID" value="EKM55708.1"/>
    <property type="molecule type" value="Genomic_DNA"/>
</dbReference>
<dbReference type="PANTHER" id="PTHR39596">
    <property type="match status" value="1"/>
</dbReference>
<accession>K5VVX6</accession>
<evidence type="ECO:0000256" key="1">
    <source>
        <dbReference type="SAM" id="MobiDB-lite"/>
    </source>
</evidence>
<keyword evidence="3" id="KW-1185">Reference proteome</keyword>
<feature type="compositionally biased region" description="Polar residues" evidence="1">
    <location>
        <begin position="50"/>
        <end position="59"/>
    </location>
</feature>
<dbReference type="AlphaFoldDB" id="K5VVX6"/>
<dbReference type="OrthoDB" id="2426273at2759"/>
<dbReference type="PANTHER" id="PTHR39596:SF2">
    <property type="entry name" value="HET DOMAIN PROTEIN (AFU_ORTHOLOGUE AFUA_1G17550)-RELATED"/>
    <property type="match status" value="1"/>
</dbReference>
<dbReference type="GeneID" id="18916606"/>